<accession>A0ABC8TJI0</accession>
<protein>
    <submittedName>
        <fullName evidence="1">Uncharacterized protein</fullName>
    </submittedName>
</protein>
<name>A0ABC8TJI0_9AQUA</name>
<organism evidence="1 2">
    <name type="scientific">Ilex paraguariensis</name>
    <name type="common">yerba mate</name>
    <dbReference type="NCBI Taxonomy" id="185542"/>
    <lineage>
        <taxon>Eukaryota</taxon>
        <taxon>Viridiplantae</taxon>
        <taxon>Streptophyta</taxon>
        <taxon>Embryophyta</taxon>
        <taxon>Tracheophyta</taxon>
        <taxon>Spermatophyta</taxon>
        <taxon>Magnoliopsida</taxon>
        <taxon>eudicotyledons</taxon>
        <taxon>Gunneridae</taxon>
        <taxon>Pentapetalae</taxon>
        <taxon>asterids</taxon>
        <taxon>campanulids</taxon>
        <taxon>Aquifoliales</taxon>
        <taxon>Aquifoliaceae</taxon>
        <taxon>Ilex</taxon>
    </lineage>
</organism>
<comment type="caution">
    <text evidence="1">The sequence shown here is derived from an EMBL/GenBank/DDBJ whole genome shotgun (WGS) entry which is preliminary data.</text>
</comment>
<keyword evidence="2" id="KW-1185">Reference proteome</keyword>
<gene>
    <name evidence="1" type="ORF">ILEXP_LOCUS37307</name>
</gene>
<proteinExistence type="predicted"/>
<sequence length="251" mass="28656">MISIELNRSHRSIKDRSRSNEFIPALESVVGKADKNSIHFQLGLALASFGLRRLHQGEMHRCIPSSQEGILVKEEIRLFIKGSLSKLEREGCLCAAESLCRRSSNQKTPFSRISHPFRVIQLAKPLPFDSIVQLPKDIDSIPIVQGISWEPTWKTVPNVRIPKDALYPKYHSKPIKSAFLALTYELAAYGSMLRLDHAQEAFFSSAVLWRERVRFALDPTNTETANKDLDCFERWVGPKLPTFEQFEYQGE</sequence>
<evidence type="ECO:0000313" key="2">
    <source>
        <dbReference type="Proteomes" id="UP001642360"/>
    </source>
</evidence>
<dbReference type="EMBL" id="CAUOFW020004977">
    <property type="protein sequence ID" value="CAK9167986.1"/>
    <property type="molecule type" value="Genomic_DNA"/>
</dbReference>
<evidence type="ECO:0000313" key="1">
    <source>
        <dbReference type="EMBL" id="CAK9167986.1"/>
    </source>
</evidence>
<reference evidence="1 2" key="1">
    <citation type="submission" date="2024-02" db="EMBL/GenBank/DDBJ databases">
        <authorList>
            <person name="Vignale AGUSTIN F."/>
            <person name="Sosa J E."/>
            <person name="Modenutti C."/>
        </authorList>
    </citation>
    <scope>NUCLEOTIDE SEQUENCE [LARGE SCALE GENOMIC DNA]</scope>
</reference>
<dbReference type="Proteomes" id="UP001642360">
    <property type="component" value="Unassembled WGS sequence"/>
</dbReference>
<dbReference type="AlphaFoldDB" id="A0ABC8TJI0"/>